<dbReference type="Gene3D" id="6.10.250.690">
    <property type="match status" value="1"/>
</dbReference>
<evidence type="ECO:0000259" key="10">
    <source>
        <dbReference type="PROSITE" id="PS50110"/>
    </source>
</evidence>
<dbReference type="Gene3D" id="1.10.10.10">
    <property type="entry name" value="Winged helix-like DNA-binding domain superfamily/Winged helix DNA-binding domain"/>
    <property type="match status" value="1"/>
</dbReference>
<keyword evidence="13" id="KW-1185">Reference proteome</keyword>
<evidence type="ECO:0000256" key="1">
    <source>
        <dbReference type="ARBA" id="ARBA00018672"/>
    </source>
</evidence>
<keyword evidence="3" id="KW-0902">Two-component regulatory system</keyword>
<name>A0ABR9RL10_9FIRM</name>
<comment type="function">
    <text evidence="7">May play the central regulatory role in sporulation. It may be an element of the effector pathway responsible for the activation of sporulation genes in response to nutritional stress. Spo0A may act in concert with spo0H (a sigma factor) to control the expression of some genes that are critical to the sporulation process.</text>
</comment>
<dbReference type="SMART" id="SM00862">
    <property type="entry name" value="Trans_reg_C"/>
    <property type="match status" value="1"/>
</dbReference>
<evidence type="ECO:0000259" key="11">
    <source>
        <dbReference type="PROSITE" id="PS51755"/>
    </source>
</evidence>
<evidence type="ECO:0000313" key="12">
    <source>
        <dbReference type="EMBL" id="MBE5063655.1"/>
    </source>
</evidence>
<evidence type="ECO:0000256" key="4">
    <source>
        <dbReference type="ARBA" id="ARBA00023015"/>
    </source>
</evidence>
<feature type="domain" description="Response regulatory" evidence="10">
    <location>
        <begin position="3"/>
        <end position="118"/>
    </location>
</feature>
<dbReference type="Pfam" id="PF00072">
    <property type="entry name" value="Response_reg"/>
    <property type="match status" value="1"/>
</dbReference>
<dbReference type="CDD" id="cd17574">
    <property type="entry name" value="REC_OmpR"/>
    <property type="match status" value="1"/>
</dbReference>
<proteinExistence type="predicted"/>
<dbReference type="RefSeq" id="WP_226395141.1">
    <property type="nucleotide sequence ID" value="NZ_JADCKL010000008.1"/>
</dbReference>
<dbReference type="InterPro" id="IPR016032">
    <property type="entry name" value="Sig_transdc_resp-reg_C-effctor"/>
</dbReference>
<dbReference type="SUPFAM" id="SSF52172">
    <property type="entry name" value="CheY-like"/>
    <property type="match status" value="1"/>
</dbReference>
<evidence type="ECO:0000313" key="13">
    <source>
        <dbReference type="Proteomes" id="UP000758652"/>
    </source>
</evidence>
<dbReference type="SUPFAM" id="SSF46894">
    <property type="entry name" value="C-terminal effector domain of the bipartite response regulators"/>
    <property type="match status" value="1"/>
</dbReference>
<dbReference type="PROSITE" id="PS50110">
    <property type="entry name" value="RESPONSE_REGULATORY"/>
    <property type="match status" value="1"/>
</dbReference>
<dbReference type="PANTHER" id="PTHR48111:SF1">
    <property type="entry name" value="TWO-COMPONENT RESPONSE REGULATOR ORR33"/>
    <property type="match status" value="1"/>
</dbReference>
<evidence type="ECO:0000256" key="8">
    <source>
        <dbReference type="PROSITE-ProRule" id="PRU00169"/>
    </source>
</evidence>
<evidence type="ECO:0000256" key="2">
    <source>
        <dbReference type="ARBA" id="ARBA00022553"/>
    </source>
</evidence>
<evidence type="ECO:0000256" key="6">
    <source>
        <dbReference type="ARBA" id="ARBA00023163"/>
    </source>
</evidence>
<dbReference type="Pfam" id="PF00486">
    <property type="entry name" value="Trans_reg_C"/>
    <property type="match status" value="1"/>
</dbReference>
<dbReference type="SMART" id="SM00448">
    <property type="entry name" value="REC"/>
    <property type="match status" value="1"/>
</dbReference>
<dbReference type="InterPro" id="IPR001867">
    <property type="entry name" value="OmpR/PhoB-type_DNA-bd"/>
</dbReference>
<organism evidence="12 13">
    <name type="scientific">Claveliimonas monacensis</name>
    <dbReference type="NCBI Taxonomy" id="2779351"/>
    <lineage>
        <taxon>Bacteria</taxon>
        <taxon>Bacillati</taxon>
        <taxon>Bacillota</taxon>
        <taxon>Clostridia</taxon>
        <taxon>Lachnospirales</taxon>
        <taxon>Lachnospiraceae</taxon>
        <taxon>Claveliimonas</taxon>
    </lineage>
</organism>
<evidence type="ECO:0000256" key="9">
    <source>
        <dbReference type="PROSITE-ProRule" id="PRU01091"/>
    </source>
</evidence>
<dbReference type="Proteomes" id="UP000758652">
    <property type="component" value="Unassembled WGS sequence"/>
</dbReference>
<evidence type="ECO:0000256" key="5">
    <source>
        <dbReference type="ARBA" id="ARBA00023125"/>
    </source>
</evidence>
<keyword evidence="4" id="KW-0805">Transcription regulation</keyword>
<dbReference type="InterPro" id="IPR039420">
    <property type="entry name" value="WalR-like"/>
</dbReference>
<accession>A0ABR9RL10</accession>
<feature type="DNA-binding region" description="OmpR/PhoB-type" evidence="9">
    <location>
        <begin position="126"/>
        <end position="222"/>
    </location>
</feature>
<evidence type="ECO:0000256" key="7">
    <source>
        <dbReference type="ARBA" id="ARBA00024867"/>
    </source>
</evidence>
<keyword evidence="5 9" id="KW-0238">DNA-binding</keyword>
<dbReference type="Gene3D" id="3.40.50.2300">
    <property type="match status" value="1"/>
</dbReference>
<dbReference type="CDD" id="cd00383">
    <property type="entry name" value="trans_reg_C"/>
    <property type="match status" value="1"/>
</dbReference>
<dbReference type="InterPro" id="IPR011006">
    <property type="entry name" value="CheY-like_superfamily"/>
</dbReference>
<dbReference type="InterPro" id="IPR001789">
    <property type="entry name" value="Sig_transdc_resp-reg_receiver"/>
</dbReference>
<feature type="domain" description="OmpR/PhoB-type" evidence="11">
    <location>
        <begin position="126"/>
        <end position="222"/>
    </location>
</feature>
<protein>
    <recommendedName>
        <fullName evidence="1">Stage 0 sporulation protein A homolog</fullName>
    </recommendedName>
</protein>
<dbReference type="EMBL" id="JADCKL010000008">
    <property type="protein sequence ID" value="MBE5063655.1"/>
    <property type="molecule type" value="Genomic_DNA"/>
</dbReference>
<dbReference type="InterPro" id="IPR036388">
    <property type="entry name" value="WH-like_DNA-bd_sf"/>
</dbReference>
<reference evidence="12 13" key="1">
    <citation type="submission" date="2020-10" db="EMBL/GenBank/DDBJ databases">
        <title>ChiBAC.</title>
        <authorList>
            <person name="Zenner C."/>
            <person name="Hitch T.C.A."/>
            <person name="Clavel T."/>
        </authorList>
    </citation>
    <scope>NUCLEOTIDE SEQUENCE [LARGE SCALE GENOMIC DNA]</scope>
    <source>
        <strain evidence="12 13">DSM 108991</strain>
    </source>
</reference>
<comment type="caution">
    <text evidence="12">The sequence shown here is derived from an EMBL/GenBank/DDBJ whole genome shotgun (WGS) entry which is preliminary data.</text>
</comment>
<dbReference type="PROSITE" id="PS51755">
    <property type="entry name" value="OMPR_PHOB"/>
    <property type="match status" value="1"/>
</dbReference>
<sequence length="222" mass="25571">MTKIWYVEDDAQISCMVKEYLEERDCQVMVYDRPEAVREVFEAEKIPDLLILDWNIPGGSGMELCRWIRARWRELPVIFLTVRGDTRDIVNGLGGGADDYMTKPFELEVLYSRILALLRRTGGSPGQILVCGEIRLDRSRMEVWSGGRKVPVSQTEYQILLLLMENIGRTVTRQSLLGQVWDSNGSYVNDNTLTVAVKRLREKLGHPACFRTVRSFGYRMEM</sequence>
<gene>
    <name evidence="12" type="ORF">INF30_10315</name>
</gene>
<keyword evidence="6" id="KW-0804">Transcription</keyword>
<feature type="modified residue" description="4-aspartylphosphate" evidence="8">
    <location>
        <position position="53"/>
    </location>
</feature>
<evidence type="ECO:0000256" key="3">
    <source>
        <dbReference type="ARBA" id="ARBA00023012"/>
    </source>
</evidence>
<keyword evidence="2 8" id="KW-0597">Phosphoprotein</keyword>
<dbReference type="PANTHER" id="PTHR48111">
    <property type="entry name" value="REGULATOR OF RPOS"/>
    <property type="match status" value="1"/>
</dbReference>